<dbReference type="OrthoDB" id="9757939at2"/>
<dbReference type="RefSeq" id="WP_086943953.1">
    <property type="nucleotide sequence ID" value="NZ_FONM01000024.1"/>
</dbReference>
<dbReference type="STRING" id="43064.SAMN04488086_12430"/>
<evidence type="ECO:0000259" key="3">
    <source>
        <dbReference type="Pfam" id="PF20737"/>
    </source>
</evidence>
<dbReference type="AlphaFoldDB" id="A0A1W1IJW4"/>
<dbReference type="Pfam" id="PF20737">
    <property type="entry name" value="Glyco_hydro127C"/>
    <property type="match status" value="1"/>
</dbReference>
<dbReference type="EMBL" id="FWEY01000016">
    <property type="protein sequence ID" value="SLM53286.1"/>
    <property type="molecule type" value="Genomic_DNA"/>
</dbReference>
<dbReference type="SUPFAM" id="SSF48208">
    <property type="entry name" value="Six-hairpin glycosidases"/>
    <property type="match status" value="1"/>
</dbReference>
<dbReference type="Proteomes" id="UP000195985">
    <property type="component" value="Unassembled WGS sequence"/>
</dbReference>
<protein>
    <submittedName>
        <fullName evidence="4">Six-hairpin glycosidase</fullName>
    </submittedName>
</protein>
<feature type="domain" description="Non-reducing end beta-L-arabinofuranosidase-like GH127 middle" evidence="2">
    <location>
        <begin position="448"/>
        <end position="537"/>
    </location>
</feature>
<keyword evidence="4" id="KW-0326">Glycosidase</keyword>
<dbReference type="GO" id="GO:0005975">
    <property type="term" value="P:carbohydrate metabolic process"/>
    <property type="evidence" value="ECO:0007669"/>
    <property type="project" value="InterPro"/>
</dbReference>
<dbReference type="InterPro" id="IPR049049">
    <property type="entry name" value="Beta-AFase-like_GH127_C"/>
</dbReference>
<proteinExistence type="predicted"/>
<dbReference type="Pfam" id="PF20736">
    <property type="entry name" value="Glyco_hydro127M"/>
    <property type="match status" value="1"/>
</dbReference>
<accession>A0A1W1IJW4</accession>
<dbReference type="Pfam" id="PF07944">
    <property type="entry name" value="Beta-AFase-like_GH127_cat"/>
    <property type="match status" value="1"/>
</dbReference>
<keyword evidence="5" id="KW-1185">Reference proteome</keyword>
<dbReference type="InterPro" id="IPR049046">
    <property type="entry name" value="Beta-AFase-like_GH127_middle"/>
</dbReference>
<keyword evidence="4" id="KW-0378">Hydrolase</keyword>
<evidence type="ECO:0000313" key="4">
    <source>
        <dbReference type="EMBL" id="SLM53286.1"/>
    </source>
</evidence>
<dbReference type="InterPro" id="IPR008928">
    <property type="entry name" value="6-hairpin_glycosidase_sf"/>
</dbReference>
<organism evidence="4 5">
    <name type="scientific">Trichococcus pasteurii</name>
    <dbReference type="NCBI Taxonomy" id="43064"/>
    <lineage>
        <taxon>Bacteria</taxon>
        <taxon>Bacillati</taxon>
        <taxon>Bacillota</taxon>
        <taxon>Bacilli</taxon>
        <taxon>Lactobacillales</taxon>
        <taxon>Carnobacteriaceae</taxon>
        <taxon>Trichococcus</taxon>
    </lineage>
</organism>
<feature type="domain" description="Non-reducing end beta-L-arabinofuranosidase-like GH127 catalytic" evidence="1">
    <location>
        <begin position="11"/>
        <end position="437"/>
    </location>
</feature>
<dbReference type="PANTHER" id="PTHR43465">
    <property type="entry name" value="DUF1680 DOMAIN PROTEIN (AFU_ORTHOLOGUE AFUA_1G08910)"/>
    <property type="match status" value="1"/>
</dbReference>
<name>A0A1W1IJW4_9LACT</name>
<evidence type="ECO:0000259" key="2">
    <source>
        <dbReference type="Pfam" id="PF20736"/>
    </source>
</evidence>
<dbReference type="InterPro" id="IPR012878">
    <property type="entry name" value="Beta-AFase-like_GH127_cat"/>
</dbReference>
<feature type="domain" description="Non-reducing end beta-L-arabinofuranosidase-like GH127 C-terminal" evidence="3">
    <location>
        <begin position="546"/>
        <end position="655"/>
    </location>
</feature>
<dbReference type="InterPro" id="IPR012341">
    <property type="entry name" value="6hp_glycosidase-like_sf"/>
</dbReference>
<sequence length="662" mass="74806">MNRQLLQKQPKVTVSDSFWLKYRQLVKEEMIPFQWDVLNDRGNITIESERDDATIPTEKSHVIENFKIAAGLKEGHHYGWLFQDSDLYKWIEAAANTLALEQDEALVAQVEETIDLLEAAQAEDGYLSTYYQIDAPQLKFRRLFESHELYCIGHLIEAAIAFKEATGSERLLQIADKAIACIEAHFGKAEGKIDGSDGHQEIELALVRLYELTGNRKYLDLSVYFLDVRGENPDFFADQLEENDRLGLKQGPKPVINAVYHQADKPVVEQDTARGHAVRLVYMALAMAGAGHYQKNEKLVAAAKKIWDNIVQKRMYVTGGIGSTVRGEAFTYDYDLPNDLMYCETCAAIGLLNFSNELLKSETDSRYADIMERTLYNGIISGMALDGKHFFYVNPLEVDPQASALNPDKSHVKATRPSWFGCACCPPNLARTLPAVGRYAFTQKTDEVLLNLFIDSELAGEQDGKLYTIRQSHTFSETGRTVITVEKASSERLRLGIRIPYWASDPLLIVDGEETVADTCNGYTYVTVVSESAKIELSYTIAINELEAHPLVKADKGKVALQRGPFVYCMEEQDNGKQLHLLALTGTIRPRFRSDQLLGDIVCLEAEGELQVMEDEWQYKLYRVRQKPKAIPKKLTFIPYYSCGNRSLGEMQVWVDKEDTHV</sequence>
<dbReference type="GO" id="GO:0016798">
    <property type="term" value="F:hydrolase activity, acting on glycosyl bonds"/>
    <property type="evidence" value="ECO:0007669"/>
    <property type="project" value="UniProtKB-KW"/>
</dbReference>
<dbReference type="Gene3D" id="1.50.10.10">
    <property type="match status" value="1"/>
</dbReference>
<gene>
    <name evidence="4" type="ORF">TPAS_3014</name>
</gene>
<evidence type="ECO:0000259" key="1">
    <source>
        <dbReference type="Pfam" id="PF07944"/>
    </source>
</evidence>
<reference evidence="5" key="1">
    <citation type="submission" date="2016-04" db="EMBL/GenBank/DDBJ databases">
        <authorList>
            <person name="Strepis N."/>
        </authorList>
    </citation>
    <scope>NUCLEOTIDE SEQUENCE [LARGE SCALE GENOMIC DNA]</scope>
</reference>
<dbReference type="InterPro" id="IPR049174">
    <property type="entry name" value="Beta-AFase-like"/>
</dbReference>
<evidence type="ECO:0000313" key="5">
    <source>
        <dbReference type="Proteomes" id="UP000195985"/>
    </source>
</evidence>
<dbReference type="PANTHER" id="PTHR43465:SF2">
    <property type="entry name" value="DUF1680 DOMAIN PROTEIN (AFU_ORTHOLOGUE AFUA_1G08910)"/>
    <property type="match status" value="1"/>
</dbReference>